<evidence type="ECO:0008006" key="3">
    <source>
        <dbReference type="Google" id="ProtNLM"/>
    </source>
</evidence>
<gene>
    <name evidence="1" type="ORF">CWB98_12210</name>
</gene>
<sequence>MRSSWRNILFRTNNNEVQVFGAPTSSEQSEKTIQHITEKFPNKKITSVYVTHLHGDHIAGLGSYAKIGALIRADAYTIEAIKEYPPFSDQIHTFKFHTIKHEQSIDGVSFYVLENAHSKRQSFAFFNESGLIYQADFLQIPFDNTLTKVLPAHTGVFIDFVRSKQLPVRRIVGHHFNYNISLKVMDKASQANMM</sequence>
<dbReference type="Gene3D" id="3.60.15.10">
    <property type="entry name" value="Ribonuclease Z/Hydroxyacylglutathione hydrolase-like"/>
    <property type="match status" value="1"/>
</dbReference>
<reference evidence="2" key="2">
    <citation type="submission" date="2019-06" db="EMBL/GenBank/DDBJ databases">
        <title>Co-occurence of chitin degradation, pigmentation and bioactivity in marine Pseudoalteromonas.</title>
        <authorList>
            <person name="Sonnenschein E.C."/>
            <person name="Bech P.K."/>
        </authorList>
    </citation>
    <scope>NUCLEOTIDE SEQUENCE [LARGE SCALE GENOMIC DNA]</scope>
    <source>
        <strain evidence="2">S2599</strain>
    </source>
</reference>
<dbReference type="AlphaFoldDB" id="A0A5S3X0Z9"/>
<accession>A0A5S3X0Z9</accession>
<evidence type="ECO:0000313" key="1">
    <source>
        <dbReference type="EMBL" id="TMP37060.1"/>
    </source>
</evidence>
<protein>
    <recommendedName>
        <fullName evidence="3">Metallo-beta-lactamase domain-containing protein</fullName>
    </recommendedName>
</protein>
<proteinExistence type="predicted"/>
<dbReference type="Proteomes" id="UP000306719">
    <property type="component" value="Unassembled WGS sequence"/>
</dbReference>
<dbReference type="RefSeq" id="WP_138545108.1">
    <property type="nucleotide sequence ID" value="NZ_PNCJ01000016.1"/>
</dbReference>
<reference evidence="1 2" key="1">
    <citation type="submission" date="2018-01" db="EMBL/GenBank/DDBJ databases">
        <authorList>
            <person name="Paulsen S."/>
            <person name="Gram L.K."/>
        </authorList>
    </citation>
    <scope>NUCLEOTIDE SEQUENCE [LARGE SCALE GENOMIC DNA]</scope>
    <source>
        <strain evidence="1 2">S2599</strain>
    </source>
</reference>
<evidence type="ECO:0000313" key="2">
    <source>
        <dbReference type="Proteomes" id="UP000306719"/>
    </source>
</evidence>
<dbReference type="SUPFAM" id="SSF56281">
    <property type="entry name" value="Metallo-hydrolase/oxidoreductase"/>
    <property type="match status" value="1"/>
</dbReference>
<dbReference type="OrthoDB" id="6288101at2"/>
<organism evidence="1 2">
    <name type="scientific">Pseudoalteromonas rubra</name>
    <dbReference type="NCBI Taxonomy" id="43658"/>
    <lineage>
        <taxon>Bacteria</taxon>
        <taxon>Pseudomonadati</taxon>
        <taxon>Pseudomonadota</taxon>
        <taxon>Gammaproteobacteria</taxon>
        <taxon>Alteromonadales</taxon>
        <taxon>Pseudoalteromonadaceae</taxon>
        <taxon>Pseudoalteromonas</taxon>
    </lineage>
</organism>
<dbReference type="InterPro" id="IPR036866">
    <property type="entry name" value="RibonucZ/Hydroxyglut_hydro"/>
</dbReference>
<dbReference type="EMBL" id="PNCJ01000016">
    <property type="protein sequence ID" value="TMP37060.1"/>
    <property type="molecule type" value="Genomic_DNA"/>
</dbReference>
<comment type="caution">
    <text evidence="1">The sequence shown here is derived from an EMBL/GenBank/DDBJ whole genome shotgun (WGS) entry which is preliminary data.</text>
</comment>
<name>A0A5S3X0Z9_9GAMM</name>